<feature type="coiled-coil region" evidence="5">
    <location>
        <begin position="174"/>
        <end position="222"/>
    </location>
</feature>
<keyword evidence="2 4" id="KW-0863">Zinc-finger</keyword>
<sequence length="232" mass="26330">MATKTIKCHICVICSRTYKRKYQLISHIRIHTGERPYKCETCGSSFTSSGGLQSHVRTHTGEKPYKCTICGKTFSWKSTFNRHLKTHSNAKAHICVFCGRGFVDSEDLYRHIRSHIGEKPYPCDVCSKEYSRSRYLAEHSRTASHQKKLNSGGGVSHDANASFTPPPVLLDTVIAEKKERLQVVNQEIQAQQANVRRFIAMINSHEAESKSLENEIEQLETSKAKGKRFLND</sequence>
<evidence type="ECO:0000256" key="6">
    <source>
        <dbReference type="SAM" id="MobiDB-lite"/>
    </source>
</evidence>
<name>A0ABP1RPA5_9HEXA</name>
<dbReference type="EMBL" id="CAXLJM020000092">
    <property type="protein sequence ID" value="CAL8132236.1"/>
    <property type="molecule type" value="Genomic_DNA"/>
</dbReference>
<organism evidence="8 9">
    <name type="scientific">Orchesella dallaii</name>
    <dbReference type="NCBI Taxonomy" id="48710"/>
    <lineage>
        <taxon>Eukaryota</taxon>
        <taxon>Metazoa</taxon>
        <taxon>Ecdysozoa</taxon>
        <taxon>Arthropoda</taxon>
        <taxon>Hexapoda</taxon>
        <taxon>Collembola</taxon>
        <taxon>Entomobryomorpha</taxon>
        <taxon>Entomobryoidea</taxon>
        <taxon>Orchesellidae</taxon>
        <taxon>Orchesellinae</taxon>
        <taxon>Orchesella</taxon>
    </lineage>
</organism>
<proteinExistence type="predicted"/>
<dbReference type="Pfam" id="PF13894">
    <property type="entry name" value="zf-C2H2_4"/>
    <property type="match status" value="1"/>
</dbReference>
<comment type="caution">
    <text evidence="8">The sequence shown here is derived from an EMBL/GenBank/DDBJ whole genome shotgun (WGS) entry which is preliminary data.</text>
</comment>
<protein>
    <recommendedName>
        <fullName evidence="7">C2H2-type domain-containing protein</fullName>
    </recommendedName>
</protein>
<dbReference type="PROSITE" id="PS50157">
    <property type="entry name" value="ZINC_FINGER_C2H2_2"/>
    <property type="match status" value="5"/>
</dbReference>
<feature type="domain" description="C2H2-type" evidence="7">
    <location>
        <begin position="9"/>
        <end position="36"/>
    </location>
</feature>
<feature type="domain" description="C2H2-type" evidence="7">
    <location>
        <begin position="121"/>
        <end position="148"/>
    </location>
</feature>
<dbReference type="PANTHER" id="PTHR23235:SF120">
    <property type="entry name" value="KRUPPEL-LIKE FACTOR 15"/>
    <property type="match status" value="1"/>
</dbReference>
<keyword evidence="5" id="KW-0175">Coiled coil</keyword>
<dbReference type="SMART" id="SM00355">
    <property type="entry name" value="ZnF_C2H2"/>
    <property type="match status" value="5"/>
</dbReference>
<dbReference type="Pfam" id="PF00096">
    <property type="entry name" value="zf-C2H2"/>
    <property type="match status" value="4"/>
</dbReference>
<dbReference type="InterPro" id="IPR036236">
    <property type="entry name" value="Znf_C2H2_sf"/>
</dbReference>
<dbReference type="Proteomes" id="UP001642540">
    <property type="component" value="Unassembled WGS sequence"/>
</dbReference>
<feature type="domain" description="C2H2-type" evidence="7">
    <location>
        <begin position="65"/>
        <end position="92"/>
    </location>
</feature>
<keyword evidence="9" id="KW-1185">Reference proteome</keyword>
<evidence type="ECO:0000256" key="2">
    <source>
        <dbReference type="ARBA" id="ARBA00022771"/>
    </source>
</evidence>
<keyword evidence="1" id="KW-0479">Metal-binding</keyword>
<dbReference type="PANTHER" id="PTHR23235">
    <property type="entry name" value="KRUEPPEL-LIKE TRANSCRIPTION FACTOR"/>
    <property type="match status" value="1"/>
</dbReference>
<dbReference type="PROSITE" id="PS00028">
    <property type="entry name" value="ZINC_FINGER_C2H2_1"/>
    <property type="match status" value="5"/>
</dbReference>
<dbReference type="InterPro" id="IPR013087">
    <property type="entry name" value="Znf_C2H2_type"/>
</dbReference>
<evidence type="ECO:0000256" key="1">
    <source>
        <dbReference type="ARBA" id="ARBA00022723"/>
    </source>
</evidence>
<evidence type="ECO:0000256" key="4">
    <source>
        <dbReference type="PROSITE-ProRule" id="PRU00042"/>
    </source>
</evidence>
<feature type="domain" description="C2H2-type" evidence="7">
    <location>
        <begin position="93"/>
        <end position="120"/>
    </location>
</feature>
<reference evidence="8 9" key="1">
    <citation type="submission" date="2024-08" db="EMBL/GenBank/DDBJ databases">
        <authorList>
            <person name="Cucini C."/>
            <person name="Frati F."/>
        </authorList>
    </citation>
    <scope>NUCLEOTIDE SEQUENCE [LARGE SCALE GENOMIC DNA]</scope>
</reference>
<dbReference type="SUPFAM" id="SSF57667">
    <property type="entry name" value="beta-beta-alpha zinc fingers"/>
    <property type="match status" value="3"/>
</dbReference>
<evidence type="ECO:0000313" key="9">
    <source>
        <dbReference type="Proteomes" id="UP001642540"/>
    </source>
</evidence>
<evidence type="ECO:0000259" key="7">
    <source>
        <dbReference type="PROSITE" id="PS50157"/>
    </source>
</evidence>
<keyword evidence="3" id="KW-0862">Zinc</keyword>
<dbReference type="Gene3D" id="3.30.160.60">
    <property type="entry name" value="Classic Zinc Finger"/>
    <property type="match status" value="5"/>
</dbReference>
<evidence type="ECO:0000256" key="5">
    <source>
        <dbReference type="SAM" id="Coils"/>
    </source>
</evidence>
<gene>
    <name evidence="8" type="ORF">ODALV1_LOCUS24536</name>
</gene>
<evidence type="ECO:0000256" key="3">
    <source>
        <dbReference type="ARBA" id="ARBA00022833"/>
    </source>
</evidence>
<feature type="region of interest" description="Disordered" evidence="6">
    <location>
        <begin position="139"/>
        <end position="161"/>
    </location>
</feature>
<feature type="domain" description="C2H2-type" evidence="7">
    <location>
        <begin position="37"/>
        <end position="64"/>
    </location>
</feature>
<accession>A0ABP1RPA5</accession>
<evidence type="ECO:0000313" key="8">
    <source>
        <dbReference type="EMBL" id="CAL8132236.1"/>
    </source>
</evidence>